<dbReference type="Proteomes" id="UP001148786">
    <property type="component" value="Unassembled WGS sequence"/>
</dbReference>
<comment type="caution">
    <text evidence="3">The sequence shown here is derived from an EMBL/GenBank/DDBJ whole genome shotgun (WGS) entry which is preliminary data.</text>
</comment>
<feature type="compositionally biased region" description="Low complexity" evidence="2">
    <location>
        <begin position="45"/>
        <end position="57"/>
    </location>
</feature>
<keyword evidence="4" id="KW-1185">Reference proteome</keyword>
<evidence type="ECO:0000313" key="4">
    <source>
        <dbReference type="Proteomes" id="UP001148786"/>
    </source>
</evidence>
<feature type="compositionally biased region" description="Basic and acidic residues" evidence="2">
    <location>
        <begin position="192"/>
        <end position="225"/>
    </location>
</feature>
<gene>
    <name evidence="3" type="ORF">NLJ89_g10436</name>
</gene>
<name>A0A9W8MNX9_9AGAR</name>
<sequence>MDQPGSGQELHTAVMEEESTKINEISENAGQDALPARSSNLTNKAAAPVPQASAEAPAPAPEPTTTPGTAEKAGTVPFVKLPNEGPDDWIPAAPPTAKINEEPPRTAGLPDNLPDEEFWRKALEAAQALERENAEQAKVLDYLSWGEPPQPQAAPPSTTTTRRPADSRSGALRPETLDLREQLIDRREREFERRDRELDRRERELERRERDLERRQREFEQERARAASSISSVARGSSSAGVPLLGQAVERLRKQVERDLLAERKKAEAREAELERRIMKRVNDALEKERQVMQMSDNEVHEMVNDTVGYLLQKVCSDYFLALHA</sequence>
<accession>A0A9W8MNX9</accession>
<feature type="region of interest" description="Disordered" evidence="2">
    <location>
        <begin position="1"/>
        <end position="113"/>
    </location>
</feature>
<reference evidence="3" key="1">
    <citation type="submission" date="2022-07" db="EMBL/GenBank/DDBJ databases">
        <title>Genome Sequence of Agrocybe chaxingu.</title>
        <authorList>
            <person name="Buettner E."/>
        </authorList>
    </citation>
    <scope>NUCLEOTIDE SEQUENCE</scope>
    <source>
        <strain evidence="3">MP-N11</strain>
    </source>
</reference>
<proteinExistence type="predicted"/>
<dbReference type="AlphaFoldDB" id="A0A9W8MNX9"/>
<dbReference type="EMBL" id="JANKHO010001912">
    <property type="protein sequence ID" value="KAJ3496788.1"/>
    <property type="molecule type" value="Genomic_DNA"/>
</dbReference>
<feature type="coiled-coil region" evidence="1">
    <location>
        <begin position="253"/>
        <end position="289"/>
    </location>
</feature>
<evidence type="ECO:0000256" key="2">
    <source>
        <dbReference type="SAM" id="MobiDB-lite"/>
    </source>
</evidence>
<feature type="region of interest" description="Disordered" evidence="2">
    <location>
        <begin position="140"/>
        <end position="174"/>
    </location>
</feature>
<organism evidence="3 4">
    <name type="scientific">Agrocybe chaxingu</name>
    <dbReference type="NCBI Taxonomy" id="84603"/>
    <lineage>
        <taxon>Eukaryota</taxon>
        <taxon>Fungi</taxon>
        <taxon>Dikarya</taxon>
        <taxon>Basidiomycota</taxon>
        <taxon>Agaricomycotina</taxon>
        <taxon>Agaricomycetes</taxon>
        <taxon>Agaricomycetidae</taxon>
        <taxon>Agaricales</taxon>
        <taxon>Agaricineae</taxon>
        <taxon>Strophariaceae</taxon>
        <taxon>Agrocybe</taxon>
    </lineage>
</organism>
<keyword evidence="1" id="KW-0175">Coiled coil</keyword>
<evidence type="ECO:0000313" key="3">
    <source>
        <dbReference type="EMBL" id="KAJ3496788.1"/>
    </source>
</evidence>
<feature type="compositionally biased region" description="Low complexity" evidence="2">
    <location>
        <begin position="226"/>
        <end position="239"/>
    </location>
</feature>
<protein>
    <submittedName>
        <fullName evidence="3">Uncharacterized protein</fullName>
    </submittedName>
</protein>
<dbReference type="OrthoDB" id="3025194at2759"/>
<evidence type="ECO:0000256" key="1">
    <source>
        <dbReference type="SAM" id="Coils"/>
    </source>
</evidence>
<feature type="region of interest" description="Disordered" evidence="2">
    <location>
        <begin position="192"/>
        <end position="239"/>
    </location>
</feature>